<keyword evidence="4" id="KW-0800">Toxin</keyword>
<dbReference type="Proteomes" id="UP000288716">
    <property type="component" value="Unassembled WGS sequence"/>
</dbReference>
<dbReference type="AlphaFoldDB" id="A0A443RVH8"/>
<dbReference type="Gene3D" id="1.25.40.20">
    <property type="entry name" value="Ankyrin repeat-containing domain"/>
    <property type="match status" value="1"/>
</dbReference>
<comment type="subcellular location">
    <subcellularLocation>
        <location evidence="1">Target cell membrane</location>
    </subcellularLocation>
</comment>
<dbReference type="GO" id="GO:0006887">
    <property type="term" value="P:exocytosis"/>
    <property type="evidence" value="ECO:0007669"/>
    <property type="project" value="UniProtKB-KW"/>
</dbReference>
<dbReference type="VEuPathDB" id="VectorBase:LDEU012991"/>
<name>A0A443RVH8_9ACAR</name>
<evidence type="ECO:0000256" key="3">
    <source>
        <dbReference type="ARBA" id="ARBA00022537"/>
    </source>
</evidence>
<keyword evidence="2" id="KW-0268">Exocytosis</keyword>
<comment type="caution">
    <text evidence="7">The sequence shown here is derived from an EMBL/GenBank/DDBJ whole genome shotgun (WGS) entry which is preliminary data.</text>
</comment>
<proteinExistence type="predicted"/>
<dbReference type="InterPro" id="IPR036770">
    <property type="entry name" value="Ankyrin_rpt-contain_sf"/>
</dbReference>
<dbReference type="OrthoDB" id="10251692at2759"/>
<evidence type="ECO:0000256" key="4">
    <source>
        <dbReference type="ARBA" id="ARBA00023028"/>
    </source>
</evidence>
<evidence type="ECO:0000256" key="1">
    <source>
        <dbReference type="ARBA" id="ARBA00004175"/>
    </source>
</evidence>
<sequence>MMTPLNCAVRNDSCDVFDYLVKQNANANIADVDGNTPLHSVLFKYIICCNQNTNPDERCTYEYATHKIIKDPLVGIKSNCYNLVVAVQLIEYANAD</sequence>
<dbReference type="InterPro" id="IPR002110">
    <property type="entry name" value="Ankyrin_rpt"/>
</dbReference>
<keyword evidence="3" id="KW-1052">Target cell membrane</keyword>
<dbReference type="SUPFAM" id="SSF48403">
    <property type="entry name" value="Ankyrin repeat"/>
    <property type="match status" value="1"/>
</dbReference>
<keyword evidence="5" id="KW-1053">Target membrane</keyword>
<dbReference type="GO" id="GO:0044231">
    <property type="term" value="C:host cell presynaptic membrane"/>
    <property type="evidence" value="ECO:0007669"/>
    <property type="project" value="UniProtKB-KW"/>
</dbReference>
<evidence type="ECO:0000313" key="8">
    <source>
        <dbReference type="Proteomes" id="UP000288716"/>
    </source>
</evidence>
<keyword evidence="8" id="KW-1185">Reference proteome</keyword>
<reference evidence="7 8" key="1">
    <citation type="journal article" date="2018" name="Gigascience">
        <title>Genomes of trombidid mites reveal novel predicted allergens and laterally-transferred genes associated with secondary metabolism.</title>
        <authorList>
            <person name="Dong X."/>
            <person name="Chaisiri K."/>
            <person name="Xia D."/>
            <person name="Armstrong S.D."/>
            <person name="Fang Y."/>
            <person name="Donnelly M.J."/>
            <person name="Kadowaki T."/>
            <person name="McGarry J.W."/>
            <person name="Darby A.C."/>
            <person name="Makepeace B.L."/>
        </authorList>
    </citation>
    <scope>NUCLEOTIDE SEQUENCE [LARGE SCALE GENOMIC DNA]</scope>
    <source>
        <strain evidence="7">UoL-UT</strain>
    </source>
</reference>
<evidence type="ECO:0000256" key="6">
    <source>
        <dbReference type="PROSITE-ProRule" id="PRU00023"/>
    </source>
</evidence>
<keyword evidence="4" id="KW-0528">Neurotoxin</keyword>
<keyword evidence="6" id="KW-0040">ANK repeat</keyword>
<keyword evidence="5" id="KW-0472">Membrane</keyword>
<evidence type="ECO:0000256" key="5">
    <source>
        <dbReference type="ARBA" id="ARBA00023298"/>
    </source>
</evidence>
<accession>A0A443RVH8</accession>
<evidence type="ECO:0000256" key="2">
    <source>
        <dbReference type="ARBA" id="ARBA00022483"/>
    </source>
</evidence>
<evidence type="ECO:0000313" key="7">
    <source>
        <dbReference type="EMBL" id="RWS19049.1"/>
    </source>
</evidence>
<dbReference type="Pfam" id="PF13606">
    <property type="entry name" value="Ank_3"/>
    <property type="match status" value="1"/>
</dbReference>
<feature type="repeat" description="ANK" evidence="6">
    <location>
        <begin position="1"/>
        <end position="32"/>
    </location>
</feature>
<gene>
    <name evidence="7" type="ORF">B4U80_14511</name>
</gene>
<dbReference type="EMBL" id="NCKV01030839">
    <property type="protein sequence ID" value="RWS19049.1"/>
    <property type="molecule type" value="Genomic_DNA"/>
</dbReference>
<dbReference type="PROSITE" id="PS50088">
    <property type="entry name" value="ANK_REPEAT"/>
    <property type="match status" value="1"/>
</dbReference>
<keyword evidence="4" id="KW-0638">Presynaptic neurotoxin</keyword>
<protein>
    <submittedName>
        <fullName evidence="7">Uncharacterized protein</fullName>
    </submittedName>
</protein>
<organism evidence="7 8">
    <name type="scientific">Leptotrombidium deliense</name>
    <dbReference type="NCBI Taxonomy" id="299467"/>
    <lineage>
        <taxon>Eukaryota</taxon>
        <taxon>Metazoa</taxon>
        <taxon>Ecdysozoa</taxon>
        <taxon>Arthropoda</taxon>
        <taxon>Chelicerata</taxon>
        <taxon>Arachnida</taxon>
        <taxon>Acari</taxon>
        <taxon>Acariformes</taxon>
        <taxon>Trombidiformes</taxon>
        <taxon>Prostigmata</taxon>
        <taxon>Anystina</taxon>
        <taxon>Parasitengona</taxon>
        <taxon>Trombiculoidea</taxon>
        <taxon>Trombiculidae</taxon>
        <taxon>Leptotrombidium</taxon>
    </lineage>
</organism>
<dbReference type="GO" id="GO:0044218">
    <property type="term" value="C:other organism cell membrane"/>
    <property type="evidence" value="ECO:0007669"/>
    <property type="project" value="UniProtKB-KW"/>
</dbReference>